<evidence type="ECO:0000313" key="5">
    <source>
        <dbReference type="Proteomes" id="UP000348942"/>
    </source>
</evidence>
<dbReference type="Gene3D" id="3.90.640.10">
    <property type="entry name" value="Actin, Chain A, domain 4"/>
    <property type="match status" value="1"/>
</dbReference>
<gene>
    <name evidence="4" type="primary">yegD</name>
    <name evidence="4" type="ORF">GFB47_03485</name>
</gene>
<dbReference type="Proteomes" id="UP000348942">
    <property type="component" value="Chromosome 1"/>
</dbReference>
<reference evidence="4 5" key="1">
    <citation type="submission" date="2019-10" db="EMBL/GenBank/DDBJ databases">
        <title>Vibrio sp. nov., isolated from Coralline algae surface.</title>
        <authorList>
            <person name="Geng Y."/>
            <person name="Zhang X."/>
        </authorList>
    </citation>
    <scope>NUCLEOTIDE SEQUENCE [LARGE SCALE GENOMIC DNA]</scope>
    <source>
        <strain evidence="4 5">SM1977</strain>
    </source>
</reference>
<keyword evidence="3" id="KW-0067">ATP-binding</keyword>
<dbReference type="InterPro" id="IPR018181">
    <property type="entry name" value="Heat_shock_70_CS"/>
</dbReference>
<dbReference type="NCBIfam" id="NF008673">
    <property type="entry name" value="PRK11678.1"/>
    <property type="match status" value="1"/>
</dbReference>
<protein>
    <submittedName>
        <fullName evidence="4">Molecular chaperone</fullName>
    </submittedName>
</protein>
<dbReference type="Gene3D" id="3.30.420.40">
    <property type="match status" value="2"/>
</dbReference>
<organism evidence="4 5">
    <name type="scientific">Vibrio algicola</name>
    <dbReference type="NCBI Taxonomy" id="2662262"/>
    <lineage>
        <taxon>Bacteria</taxon>
        <taxon>Pseudomonadati</taxon>
        <taxon>Pseudomonadota</taxon>
        <taxon>Gammaproteobacteria</taxon>
        <taxon>Vibrionales</taxon>
        <taxon>Vibrionaceae</taxon>
        <taxon>Vibrio</taxon>
    </lineage>
</organism>
<name>A0A5Q0TF57_9VIBR</name>
<dbReference type="InterPro" id="IPR043129">
    <property type="entry name" value="ATPase_NBD"/>
</dbReference>
<sequence length="465" mass="51333">MFIGFDYGTANCSVAMMESDTPTLLPLEANNHYIPSTLCAPTRESVSEYLYRFMQVQPKDAQGEQALRRAINLNREEDIQLQLGDMQFGQQALDTYLDDPQEVYYVKSPKSFLGANGLQPMQLSFFEDLVCAMMKNIKTKAEHTTQQDIEQAVIGRPINFHGRGGEEANRQAEGILRHAATRAGFKQIEFQFEPVAAGLEYESTLSENKTVLVVDIGGGTTDCSLIEMGPSFSTMSDRSSSLLGHSGQRVGGNDLDIYLAFKQLMPLFGLGSKIGGSKINGSRSLSSAKNSDIEMPITQFWNPIAINNVVAQKDFYQASNFKALKLLQKEAQNPEKLARLLATYQHTLGYQIVRKAEEAKIGLSESDTHSLIIPVAKEILEVDIHHDEMVAAVQTPTLKMMELVTEVMKQATKQPDVIFMTGGSARSPFLRQALEAQLPNIPIVSGNYFGSVTAGLARWAQVVFS</sequence>
<dbReference type="GO" id="GO:0005524">
    <property type="term" value="F:ATP binding"/>
    <property type="evidence" value="ECO:0007669"/>
    <property type="project" value="UniProtKB-KW"/>
</dbReference>
<evidence type="ECO:0000313" key="4">
    <source>
        <dbReference type="EMBL" id="QGA64555.1"/>
    </source>
</evidence>
<proteinExistence type="inferred from homology"/>
<evidence type="ECO:0000256" key="2">
    <source>
        <dbReference type="ARBA" id="ARBA00022741"/>
    </source>
</evidence>
<dbReference type="InterPro" id="IPR042054">
    <property type="entry name" value="YegD-like"/>
</dbReference>
<dbReference type="CDD" id="cd10231">
    <property type="entry name" value="ASKHA_NBD_HSP70_YegD-like"/>
    <property type="match status" value="1"/>
</dbReference>
<dbReference type="InterPro" id="IPR013126">
    <property type="entry name" value="Hsp_70_fam"/>
</dbReference>
<dbReference type="PANTHER" id="PTHR19375">
    <property type="entry name" value="HEAT SHOCK PROTEIN 70KDA"/>
    <property type="match status" value="1"/>
</dbReference>
<comment type="similarity">
    <text evidence="1">Belongs to the heat shock protein 70 family.</text>
</comment>
<keyword evidence="2" id="KW-0547">Nucleotide-binding</keyword>
<dbReference type="PROSITE" id="PS00329">
    <property type="entry name" value="HSP70_2"/>
    <property type="match status" value="1"/>
</dbReference>
<evidence type="ECO:0000256" key="1">
    <source>
        <dbReference type="ARBA" id="ARBA00007381"/>
    </source>
</evidence>
<dbReference type="GO" id="GO:0140662">
    <property type="term" value="F:ATP-dependent protein folding chaperone"/>
    <property type="evidence" value="ECO:0007669"/>
    <property type="project" value="InterPro"/>
</dbReference>
<dbReference type="EMBL" id="CP045699">
    <property type="protein sequence ID" value="QGA64555.1"/>
    <property type="molecule type" value="Genomic_DNA"/>
</dbReference>
<dbReference type="Pfam" id="PF00012">
    <property type="entry name" value="HSP70"/>
    <property type="match status" value="1"/>
</dbReference>
<dbReference type="RefSeq" id="WP_153446583.1">
    <property type="nucleotide sequence ID" value="NZ_CP045699.1"/>
</dbReference>
<dbReference type="AlphaFoldDB" id="A0A5Q0TF57"/>
<dbReference type="SUPFAM" id="SSF53067">
    <property type="entry name" value="Actin-like ATPase domain"/>
    <property type="match status" value="2"/>
</dbReference>
<keyword evidence="5" id="KW-1185">Reference proteome</keyword>
<accession>A0A5Q0TF57</accession>
<evidence type="ECO:0000256" key="3">
    <source>
        <dbReference type="ARBA" id="ARBA00022840"/>
    </source>
</evidence>